<reference evidence="1 2" key="1">
    <citation type="journal article" date="2015" name="Genome Announc.">
        <title>Genomes of Geoalkalibacter ferrihydriticus Z-0531T and Geoalkalibacter subterraneus Red1T, Two Haloalkaliphilic Metal-Reducing Deltaproteobacteria.</title>
        <authorList>
            <person name="Badalamenti J.P."/>
            <person name="Krajmalnik-Brown R."/>
            <person name="Torres C.I."/>
            <person name="Bond D.R."/>
        </authorList>
    </citation>
    <scope>NUCLEOTIDE SEQUENCE [LARGE SCALE GENOMIC DNA]</scope>
    <source>
        <strain evidence="1 2">Red1</strain>
    </source>
</reference>
<dbReference type="Proteomes" id="UP000035036">
    <property type="component" value="Chromosome"/>
</dbReference>
<dbReference type="KEGG" id="gsb:GSUB_16050"/>
<dbReference type="HOGENOM" id="CLU_2734297_0_0_7"/>
<proteinExistence type="predicted"/>
<evidence type="ECO:0000313" key="2">
    <source>
        <dbReference type="Proteomes" id="UP000035036"/>
    </source>
</evidence>
<dbReference type="AlphaFoldDB" id="A0A0B5FUB4"/>
<gene>
    <name evidence="1" type="ORF">GSUB_16050</name>
</gene>
<dbReference type="EMBL" id="CP010311">
    <property type="protein sequence ID" value="AJF07765.1"/>
    <property type="molecule type" value="Genomic_DNA"/>
</dbReference>
<name>A0A0B5FUB4_9BACT</name>
<evidence type="ECO:0000313" key="1">
    <source>
        <dbReference type="EMBL" id="AJF07765.1"/>
    </source>
</evidence>
<accession>A0A0B5FUB4</accession>
<protein>
    <submittedName>
        <fullName evidence="1">Uncharacterized protein</fullName>
    </submittedName>
</protein>
<sequence length="71" mass="7417">MGLTKQSMADFVEARMAAVPAHQSNDGGAVAAYRRKVLEALCQGIIDEIQANAVVETTGGAPDGEHTGKVY</sequence>
<dbReference type="STRING" id="483547.GSUB_16050"/>
<organism evidence="1 2">
    <name type="scientific">Geoalkalibacter subterraneus</name>
    <dbReference type="NCBI Taxonomy" id="483547"/>
    <lineage>
        <taxon>Bacteria</taxon>
        <taxon>Pseudomonadati</taxon>
        <taxon>Thermodesulfobacteriota</taxon>
        <taxon>Desulfuromonadia</taxon>
        <taxon>Desulfuromonadales</taxon>
        <taxon>Geoalkalibacteraceae</taxon>
        <taxon>Geoalkalibacter</taxon>
    </lineage>
</organism>
<keyword evidence="2" id="KW-1185">Reference proteome</keyword>
<dbReference type="OrthoDB" id="9813429at2"/>
<dbReference type="RefSeq" id="WP_040201744.1">
    <property type="nucleotide sequence ID" value="NZ_CP010311.1"/>
</dbReference>